<dbReference type="Proteomes" id="UP000823842">
    <property type="component" value="Unassembled WGS sequence"/>
</dbReference>
<dbReference type="AlphaFoldDB" id="A0A9D2LVT0"/>
<protein>
    <submittedName>
        <fullName evidence="1">Uncharacterized protein</fullName>
    </submittedName>
</protein>
<sequence>MDTPTIAQYYREADPMKRKALLEQSIEAGEEPEANAIRKELWDLRYEGPSELGPKTRADGYLGLWMLMEFNRDAGKRIFGGKSARKEIVKSLSKLKFKEIREKSALHEELLYRECCHLVKLYMELSEKDKSYNSVLCGILTMNSEKAKKKLQHDIYETAILLPPSIGMEEELELITKAAREMYEVHFPGEGGIEILEKKE</sequence>
<dbReference type="Pfam" id="PF20190">
    <property type="entry name" value="DUF6553"/>
    <property type="match status" value="1"/>
</dbReference>
<gene>
    <name evidence="1" type="ORF">IAA06_12840</name>
</gene>
<comment type="caution">
    <text evidence="1">The sequence shown here is derived from an EMBL/GenBank/DDBJ whole genome shotgun (WGS) entry which is preliminary data.</text>
</comment>
<organism evidence="1 2">
    <name type="scientific">Candidatus Blautia faecavium</name>
    <dbReference type="NCBI Taxonomy" id="2838487"/>
    <lineage>
        <taxon>Bacteria</taxon>
        <taxon>Bacillati</taxon>
        <taxon>Bacillota</taxon>
        <taxon>Clostridia</taxon>
        <taxon>Lachnospirales</taxon>
        <taxon>Lachnospiraceae</taxon>
        <taxon>Blautia</taxon>
    </lineage>
</organism>
<reference evidence="1" key="2">
    <citation type="submission" date="2021-04" db="EMBL/GenBank/DDBJ databases">
        <authorList>
            <person name="Gilroy R."/>
        </authorList>
    </citation>
    <scope>NUCLEOTIDE SEQUENCE</scope>
    <source>
        <strain evidence="1">ChiSjej1B19-5720</strain>
    </source>
</reference>
<evidence type="ECO:0000313" key="2">
    <source>
        <dbReference type="Proteomes" id="UP000823842"/>
    </source>
</evidence>
<evidence type="ECO:0000313" key="1">
    <source>
        <dbReference type="EMBL" id="HJB29658.1"/>
    </source>
</evidence>
<proteinExistence type="predicted"/>
<dbReference type="InterPro" id="IPR046683">
    <property type="entry name" value="DUF6553"/>
</dbReference>
<dbReference type="EMBL" id="DWYZ01000240">
    <property type="protein sequence ID" value="HJB29658.1"/>
    <property type="molecule type" value="Genomic_DNA"/>
</dbReference>
<reference evidence="1" key="1">
    <citation type="journal article" date="2021" name="PeerJ">
        <title>Extensive microbial diversity within the chicken gut microbiome revealed by metagenomics and culture.</title>
        <authorList>
            <person name="Gilroy R."/>
            <person name="Ravi A."/>
            <person name="Getino M."/>
            <person name="Pursley I."/>
            <person name="Horton D.L."/>
            <person name="Alikhan N.F."/>
            <person name="Baker D."/>
            <person name="Gharbi K."/>
            <person name="Hall N."/>
            <person name="Watson M."/>
            <person name="Adriaenssens E.M."/>
            <person name="Foster-Nyarko E."/>
            <person name="Jarju S."/>
            <person name="Secka A."/>
            <person name="Antonio M."/>
            <person name="Oren A."/>
            <person name="Chaudhuri R.R."/>
            <person name="La Ragione R."/>
            <person name="Hildebrand F."/>
            <person name="Pallen M.J."/>
        </authorList>
    </citation>
    <scope>NUCLEOTIDE SEQUENCE</scope>
    <source>
        <strain evidence="1">ChiSjej1B19-5720</strain>
    </source>
</reference>
<accession>A0A9D2LVT0</accession>
<name>A0A9D2LVT0_9FIRM</name>